<dbReference type="InterPro" id="IPR013783">
    <property type="entry name" value="Ig-like_fold"/>
</dbReference>
<protein>
    <recommendedName>
        <fullName evidence="7">MSP domain-containing protein</fullName>
    </recommendedName>
</protein>
<dbReference type="STRING" id="6832.A0A553NFV3"/>
<organism evidence="8 9">
    <name type="scientific">Tigriopus californicus</name>
    <name type="common">Marine copepod</name>
    <dbReference type="NCBI Taxonomy" id="6832"/>
    <lineage>
        <taxon>Eukaryota</taxon>
        <taxon>Metazoa</taxon>
        <taxon>Ecdysozoa</taxon>
        <taxon>Arthropoda</taxon>
        <taxon>Crustacea</taxon>
        <taxon>Multicrustacea</taxon>
        <taxon>Hexanauplia</taxon>
        <taxon>Copepoda</taxon>
        <taxon>Harpacticoida</taxon>
        <taxon>Harpacticidae</taxon>
        <taxon>Tigriopus</taxon>
    </lineage>
</organism>
<name>A0A553NFV3_TIGCA</name>
<evidence type="ECO:0000256" key="4">
    <source>
        <dbReference type="ARBA" id="ARBA00022989"/>
    </source>
</evidence>
<dbReference type="PANTHER" id="PTHR10809">
    <property type="entry name" value="VESICLE-ASSOCIATED MEMBRANE PROTEIN-ASSOCIATED PROTEIN"/>
    <property type="match status" value="1"/>
</dbReference>
<dbReference type="GO" id="GO:0005886">
    <property type="term" value="C:plasma membrane"/>
    <property type="evidence" value="ECO:0007669"/>
    <property type="project" value="TreeGrafter"/>
</dbReference>
<evidence type="ECO:0000256" key="1">
    <source>
        <dbReference type="ARBA" id="ARBA00004211"/>
    </source>
</evidence>
<comment type="caution">
    <text evidence="8">The sequence shown here is derived from an EMBL/GenBank/DDBJ whole genome shotgun (WGS) entry which is preliminary data.</text>
</comment>
<evidence type="ECO:0000259" key="7">
    <source>
        <dbReference type="PROSITE" id="PS50202"/>
    </source>
</evidence>
<dbReference type="Proteomes" id="UP000318571">
    <property type="component" value="Chromosome 10"/>
</dbReference>
<dbReference type="EMBL" id="VCGU01000458">
    <property type="protein sequence ID" value="TRY64320.1"/>
    <property type="molecule type" value="Genomic_DNA"/>
</dbReference>
<dbReference type="InterPro" id="IPR008962">
    <property type="entry name" value="PapD-like_sf"/>
</dbReference>
<keyword evidence="3" id="KW-0812">Transmembrane</keyword>
<dbReference type="AlphaFoldDB" id="A0A553NFV3"/>
<evidence type="ECO:0000256" key="3">
    <source>
        <dbReference type="ARBA" id="ARBA00022692"/>
    </source>
</evidence>
<dbReference type="Gene3D" id="2.60.40.10">
    <property type="entry name" value="Immunoglobulins"/>
    <property type="match status" value="1"/>
</dbReference>
<dbReference type="PROSITE" id="PS50202">
    <property type="entry name" value="MSP"/>
    <property type="match status" value="1"/>
</dbReference>
<dbReference type="GO" id="GO:0090158">
    <property type="term" value="P:endoplasmic reticulum membrane organization"/>
    <property type="evidence" value="ECO:0007669"/>
    <property type="project" value="TreeGrafter"/>
</dbReference>
<evidence type="ECO:0000256" key="5">
    <source>
        <dbReference type="ARBA" id="ARBA00023136"/>
    </source>
</evidence>
<accession>A0A553NFV3</accession>
<feature type="region of interest" description="Disordered" evidence="6">
    <location>
        <begin position="1"/>
        <end position="20"/>
    </location>
</feature>
<gene>
    <name evidence="8" type="ORF">TCAL_03571</name>
</gene>
<evidence type="ECO:0000313" key="8">
    <source>
        <dbReference type="EMBL" id="TRY64320.1"/>
    </source>
</evidence>
<dbReference type="Pfam" id="PF00635">
    <property type="entry name" value="Motile_Sperm"/>
    <property type="match status" value="1"/>
</dbReference>
<evidence type="ECO:0000313" key="9">
    <source>
        <dbReference type="Proteomes" id="UP000318571"/>
    </source>
</evidence>
<dbReference type="GO" id="GO:0005789">
    <property type="term" value="C:endoplasmic reticulum membrane"/>
    <property type="evidence" value="ECO:0007669"/>
    <property type="project" value="InterPro"/>
</dbReference>
<feature type="region of interest" description="Disordered" evidence="6">
    <location>
        <begin position="250"/>
        <end position="269"/>
    </location>
</feature>
<keyword evidence="4" id="KW-1133">Transmembrane helix</keyword>
<sequence length="382" mass="42570">MTDKALPRTSSGFLPPPPLRINPPGHVVFRGPFHRKSRANVTLQNLSFTEALAFKIKSTAIKGQVAVHPCSGVINPQQSVEIQVTLTPVTIKPGTRPPMHQILIQTVSTDMNSDYGNHVWQRGRKHNSYKFQCVYEEPNEAQNEAQNKAQIAAESIAGGRAKKSVVWCDSVPISKGYVTHLTTWNQHIELETCVDPNQGFIAEKETETRSSKTKAVNPITDEKGPGNEWNIVDESGKHVKESKRLVSSGKLNPEGVLSSHNIDDPWNMVGKETKTKLPKDENQCKAQTNENNDQTQWPTSDILENNAWSADEVPETIGWPQYNAAWPNDENNDNLGGWGNVIESPSIAPDFCASKMAKLISFVIRLSSWTKFVVDMGWHWVD</sequence>
<feature type="region of interest" description="Disordered" evidence="6">
    <location>
        <begin position="205"/>
        <end position="232"/>
    </location>
</feature>
<keyword evidence="9" id="KW-1185">Reference proteome</keyword>
<dbReference type="PANTHER" id="PTHR10809:SF6">
    <property type="entry name" value="AT11025P-RELATED"/>
    <property type="match status" value="1"/>
</dbReference>
<dbReference type="InterPro" id="IPR000535">
    <property type="entry name" value="MSP_dom"/>
</dbReference>
<feature type="domain" description="MSP" evidence="7">
    <location>
        <begin position="18"/>
        <end position="138"/>
    </location>
</feature>
<proteinExistence type="inferred from homology"/>
<evidence type="ECO:0000256" key="6">
    <source>
        <dbReference type="SAM" id="MobiDB-lite"/>
    </source>
</evidence>
<dbReference type="InterPro" id="IPR016763">
    <property type="entry name" value="VAP"/>
</dbReference>
<evidence type="ECO:0000256" key="2">
    <source>
        <dbReference type="ARBA" id="ARBA00008932"/>
    </source>
</evidence>
<reference evidence="8 9" key="1">
    <citation type="journal article" date="2018" name="Nat. Ecol. Evol.">
        <title>Genomic signatures of mitonuclear coevolution across populations of Tigriopus californicus.</title>
        <authorList>
            <person name="Barreto F.S."/>
            <person name="Watson E.T."/>
            <person name="Lima T.G."/>
            <person name="Willett C.S."/>
            <person name="Edmands S."/>
            <person name="Li W."/>
            <person name="Burton R.S."/>
        </authorList>
    </citation>
    <scope>NUCLEOTIDE SEQUENCE [LARGE SCALE GENOMIC DNA]</scope>
    <source>
        <strain evidence="8 9">San Diego</strain>
    </source>
</reference>
<dbReference type="GO" id="GO:0061817">
    <property type="term" value="P:endoplasmic reticulum-plasma membrane tethering"/>
    <property type="evidence" value="ECO:0007669"/>
    <property type="project" value="TreeGrafter"/>
</dbReference>
<keyword evidence="5" id="KW-0472">Membrane</keyword>
<dbReference type="SUPFAM" id="SSF49354">
    <property type="entry name" value="PapD-like"/>
    <property type="match status" value="1"/>
</dbReference>
<comment type="similarity">
    <text evidence="2">Belongs to the VAMP-associated protein (VAP) (TC 9.B.17) family.</text>
</comment>
<comment type="subcellular location">
    <subcellularLocation>
        <location evidence="1">Membrane</location>
        <topology evidence="1">Single-pass type IV membrane protein</topology>
    </subcellularLocation>
</comment>